<sequence>MRKTFFKNLFRDIKKTLSRFLSIVIIIAVGVSFYAGVRATSPDMKRSGDYYFSKNNLMDFKLVSTLGLTKDDVNEAKKIKGVKDVEGSYSVDAVMEKDKDALVLNINSLPSENGINKIKIVNGRTAHSDNEAVVEDKFLKENKLKMGDTIMLQSGNESDIKDNLKINEFKIVGTAKSPIYVSAQRQLSSVGNGSVRGFVYILPEVFKSDVYTEVYVKTNNKNTDDSLLNNDAYRNETTTIEKQLKDLGAKRGQIRYEDLLKTGSDKITDAENKLNEAKKQAADKFQDGYKQLDDGRNKISSGKLEIEKNQKLLNDKISDGEKQIADGKNKLQAGENEIDAKAVEIQNGSKQISDGEKQLDASQNQLNSGKASAALGIVASMNEKIQAAKNQLEADPNNPVYLAQYNQLNNVYEKDINGKDFDSMYNALKQDNLSGQFGVDSIKSNFDAASQSINLGRQEISEKEKELQDGSAQLQAAREEIELNKKKIQDSQAQLDAGKRDGQLKLDEAQKQLQASQNIIDENTQKLKDEETKANKQFSDGEKEIQKNKDKINDLKKPEFYVLGRSTNVGYESYRQDSDRIDNIGKAFPLIFFLVAALVSLTTMTRMVQENRIEIGTFKALGYSRLAIVAHYLIYSLAASLIGSIIGISFGFKLFPPLIMNAYSSLYAIPDSITPFNGTLALESSIIAMLFTTLAAVGASLGELREVPASLMRPKPPKSGKVILLERITFVWRKLSFTQKVTARNIFRYKQRFFMTVIGIAACTGLMITGFGLKGGIVGATENQFNKIYKYNMNATLTKNIDDDSKNSIKNEVMKDSNIKSVLFSYSKNGSIKKEDSSSEDVYLVIPENKNEVNKYINLTMNNKDLKLNDDGVIITEKLSKLINKKVGDSIKITIDDKILTVKITAITEHYIEHYIYMSPKYYEKITGKKVEYNGLYGVLKNVSTNAENNTSKTLMKISGIGSVSFKNNIRMDYNKSMNSINSVVLILIAAAGVLAFVVIYNLTNININERKRELATIKLLGFYNNELALYIYRENIILTVVGALTGIILGILIDNFVISTAETDVMMFLRTINPIYFVYSVLLTITFSICVNLAMYRRFDKIEMIESLKNAE</sequence>
<dbReference type="Proteomes" id="UP000192468">
    <property type="component" value="Unassembled WGS sequence"/>
</dbReference>
<evidence type="ECO:0000256" key="7">
    <source>
        <dbReference type="SAM" id="Phobius"/>
    </source>
</evidence>
<feature type="transmembrane region" description="Helical" evidence="7">
    <location>
        <begin position="20"/>
        <end position="37"/>
    </location>
</feature>
<keyword evidence="6" id="KW-0175">Coiled coil</keyword>
<dbReference type="GO" id="GO:0005886">
    <property type="term" value="C:plasma membrane"/>
    <property type="evidence" value="ECO:0007669"/>
    <property type="project" value="UniProtKB-SubCell"/>
</dbReference>
<evidence type="ECO:0000256" key="2">
    <source>
        <dbReference type="ARBA" id="ARBA00022475"/>
    </source>
</evidence>
<proteinExistence type="predicted"/>
<feature type="transmembrane region" description="Helical" evidence="7">
    <location>
        <begin position="629"/>
        <end position="652"/>
    </location>
</feature>
<keyword evidence="10" id="KW-1185">Reference proteome</keyword>
<keyword evidence="2" id="KW-1003">Cell membrane</keyword>
<protein>
    <submittedName>
        <fullName evidence="9">Putative ABC transport system permease protein</fullName>
    </submittedName>
</protein>
<feature type="transmembrane region" description="Helical" evidence="7">
    <location>
        <begin position="753"/>
        <end position="773"/>
    </location>
</feature>
<comment type="subcellular location">
    <subcellularLocation>
        <location evidence="1">Cell membrane</location>
        <topology evidence="1">Multi-pass membrane protein</topology>
    </subcellularLocation>
</comment>
<dbReference type="AlphaFoldDB" id="A0A1W1XNM7"/>
<keyword evidence="4 7" id="KW-1133">Transmembrane helix</keyword>
<feature type="domain" description="ABC3 transporter permease C-terminal" evidence="8">
    <location>
        <begin position="587"/>
        <end position="697"/>
    </location>
</feature>
<feature type="transmembrane region" description="Helical" evidence="7">
    <location>
        <begin position="981"/>
        <end position="1003"/>
    </location>
</feature>
<feature type="transmembrane region" description="Helical" evidence="7">
    <location>
        <begin position="1077"/>
        <end position="1097"/>
    </location>
</feature>
<feature type="transmembrane region" description="Helical" evidence="7">
    <location>
        <begin position="686"/>
        <end position="704"/>
    </location>
</feature>
<dbReference type="EMBL" id="FWXH01000009">
    <property type="protein sequence ID" value="SMC25579.1"/>
    <property type="molecule type" value="Genomic_DNA"/>
</dbReference>
<dbReference type="Pfam" id="PF02687">
    <property type="entry name" value="FtsX"/>
    <property type="match status" value="2"/>
</dbReference>
<dbReference type="PANTHER" id="PTHR30287:SF1">
    <property type="entry name" value="INNER MEMBRANE PROTEIN"/>
    <property type="match status" value="1"/>
</dbReference>
<reference evidence="9 10" key="1">
    <citation type="submission" date="2017-04" db="EMBL/GenBank/DDBJ databases">
        <authorList>
            <person name="Afonso C.L."/>
            <person name="Miller P.J."/>
            <person name="Scott M.A."/>
            <person name="Spackman E."/>
            <person name="Goraichik I."/>
            <person name="Dimitrov K.M."/>
            <person name="Suarez D.L."/>
            <person name="Swayne D.E."/>
        </authorList>
    </citation>
    <scope>NUCLEOTIDE SEQUENCE [LARGE SCALE GENOMIC DNA]</scope>
    <source>
        <strain evidence="9 10">DSM 12555</strain>
    </source>
</reference>
<evidence type="ECO:0000313" key="10">
    <source>
        <dbReference type="Proteomes" id="UP000192468"/>
    </source>
</evidence>
<keyword evidence="3 7" id="KW-0812">Transmembrane</keyword>
<feature type="coiled-coil region" evidence="6">
    <location>
        <begin position="260"/>
        <end position="287"/>
    </location>
</feature>
<accession>A0A1W1XNM7</accession>
<feature type="transmembrane region" description="Helical" evidence="7">
    <location>
        <begin position="1037"/>
        <end position="1057"/>
    </location>
</feature>
<evidence type="ECO:0000256" key="4">
    <source>
        <dbReference type="ARBA" id="ARBA00022989"/>
    </source>
</evidence>
<evidence type="ECO:0000256" key="1">
    <source>
        <dbReference type="ARBA" id="ARBA00004651"/>
    </source>
</evidence>
<feature type="coiled-coil region" evidence="6">
    <location>
        <begin position="460"/>
        <end position="533"/>
    </location>
</feature>
<dbReference type="RefSeq" id="WP_084116316.1">
    <property type="nucleotide sequence ID" value="NZ_FWXH01000009.1"/>
</dbReference>
<dbReference type="InterPro" id="IPR038766">
    <property type="entry name" value="Membrane_comp_ABC_pdt"/>
</dbReference>
<gene>
    <name evidence="9" type="ORF">SAMN02745134_02492</name>
</gene>
<keyword evidence="5 7" id="KW-0472">Membrane</keyword>
<evidence type="ECO:0000259" key="8">
    <source>
        <dbReference type="Pfam" id="PF02687"/>
    </source>
</evidence>
<dbReference type="InterPro" id="IPR003838">
    <property type="entry name" value="ABC3_permease_C"/>
</dbReference>
<dbReference type="STRING" id="1121291.SAMN02745134_02492"/>
<feature type="domain" description="ABC3 transporter permease C-terminal" evidence="8">
    <location>
        <begin position="987"/>
        <end position="1099"/>
    </location>
</feature>
<evidence type="ECO:0000256" key="6">
    <source>
        <dbReference type="SAM" id="Coils"/>
    </source>
</evidence>
<feature type="transmembrane region" description="Helical" evidence="7">
    <location>
        <begin position="587"/>
        <end position="608"/>
    </location>
</feature>
<name>A0A1W1XNM7_9CLOT</name>
<organism evidence="9 10">
    <name type="scientific">Clostridium acidisoli DSM 12555</name>
    <dbReference type="NCBI Taxonomy" id="1121291"/>
    <lineage>
        <taxon>Bacteria</taxon>
        <taxon>Bacillati</taxon>
        <taxon>Bacillota</taxon>
        <taxon>Clostridia</taxon>
        <taxon>Eubacteriales</taxon>
        <taxon>Clostridiaceae</taxon>
        <taxon>Clostridium</taxon>
    </lineage>
</organism>
<dbReference type="PANTHER" id="PTHR30287">
    <property type="entry name" value="MEMBRANE COMPONENT OF PREDICTED ABC SUPERFAMILY METABOLITE UPTAKE TRANSPORTER"/>
    <property type="match status" value="1"/>
</dbReference>
<evidence type="ECO:0000313" key="9">
    <source>
        <dbReference type="EMBL" id="SMC25579.1"/>
    </source>
</evidence>
<evidence type="ECO:0000256" key="5">
    <source>
        <dbReference type="ARBA" id="ARBA00023136"/>
    </source>
</evidence>
<evidence type="ECO:0000256" key="3">
    <source>
        <dbReference type="ARBA" id="ARBA00022692"/>
    </source>
</evidence>
<dbReference type="OrthoDB" id="5137249at2"/>